<evidence type="ECO:0000313" key="2">
    <source>
        <dbReference type="Proteomes" id="UP000789759"/>
    </source>
</evidence>
<evidence type="ECO:0000313" key="1">
    <source>
        <dbReference type="EMBL" id="CAG8657489.1"/>
    </source>
</evidence>
<dbReference type="OrthoDB" id="2441228at2759"/>
<proteinExistence type="predicted"/>
<keyword evidence="2" id="KW-1185">Reference proteome</keyword>
<sequence>MSEQIIEIPLHNGEKITKIVCSPKLKYVATWSDKDMSACIYSIKDQMNLEFEDYYPLKEKVEHGLSEEIKNVFLTAEKYDLKLSDQKHIVLMPYNEGRKYAEHRDHEVKILKPCDNKKEIIEGNFIVKENNKDNYFLLVRGKNDDDTKNLTGCVFELCGKRKKIFRISNYNSKDFIVLHNNGSIFIYKRDTHIIMARNIVTLDFISYLTTEWEIDCTHREFLFAVCEKNFCLLDPYIFTGEFISEYPYIFIDKETEEISKHPVFIDKKTLHHSYVINSGMIFYYENKLKIQDFPKAWRDKLNNMCSNLVAKEVLEEIEKDDESTKDQLYDKWMISKCDEKNISLSYNNIDKIKIAIPYTGIKRIKLLKNRDLLMNMVRNEHEDCLSEKIYIWTIKMQKIRLNYFWSNITLFKNEYEKYFPYLPSPEFEINAGICETDLNKHMIEDYVDSRSKLSLYGRYLMEYLLEKENFETIEKLLKNIINFTMKNNDGNFISNLSLMKMVTYNFHTLSQYPDIINWFLSRIAFFVPDNTLSEIINIDSTSSHLQQFGEYPNISDIYLIRLKIESFLNPVFTLLLLPFKLVKMSLECKQKKTTVKLVFPLMGLTNYPSKSDIFMSDDMILVEVLLRRLIYDLFQLGNPFVSSPNTNLYELWIDNIYMFKPGCKPNLLHFSVNTLAMGSLVSSAIKVASPNPHSGWLYEINNTYVAQLDEFRKVVRQIRNNTWPGFYKPYISPVLLEAIKMKSEPDQDD</sequence>
<reference evidence="1" key="1">
    <citation type="submission" date="2021-06" db="EMBL/GenBank/DDBJ databases">
        <authorList>
            <person name="Kallberg Y."/>
            <person name="Tangrot J."/>
            <person name="Rosling A."/>
        </authorList>
    </citation>
    <scope>NUCLEOTIDE SEQUENCE</scope>
    <source>
        <strain evidence="1">FL966</strain>
    </source>
</reference>
<organism evidence="1 2">
    <name type="scientific">Cetraspora pellucida</name>
    <dbReference type="NCBI Taxonomy" id="1433469"/>
    <lineage>
        <taxon>Eukaryota</taxon>
        <taxon>Fungi</taxon>
        <taxon>Fungi incertae sedis</taxon>
        <taxon>Mucoromycota</taxon>
        <taxon>Glomeromycotina</taxon>
        <taxon>Glomeromycetes</taxon>
        <taxon>Diversisporales</taxon>
        <taxon>Gigasporaceae</taxon>
        <taxon>Cetraspora</taxon>
    </lineage>
</organism>
<protein>
    <submittedName>
        <fullName evidence="1">24460_t:CDS:1</fullName>
    </submittedName>
</protein>
<dbReference type="Proteomes" id="UP000789759">
    <property type="component" value="Unassembled WGS sequence"/>
</dbReference>
<accession>A0A9N9E014</accession>
<dbReference type="EMBL" id="CAJVQA010007484">
    <property type="protein sequence ID" value="CAG8657489.1"/>
    <property type="molecule type" value="Genomic_DNA"/>
</dbReference>
<comment type="caution">
    <text evidence="1">The sequence shown here is derived from an EMBL/GenBank/DDBJ whole genome shotgun (WGS) entry which is preliminary data.</text>
</comment>
<dbReference type="AlphaFoldDB" id="A0A9N9E014"/>
<name>A0A9N9E014_9GLOM</name>
<gene>
    <name evidence="1" type="ORF">CPELLU_LOCUS9645</name>
</gene>